<gene>
    <name evidence="8" type="ORF">L0U88_14940</name>
</gene>
<feature type="domain" description="SSD" evidence="7">
    <location>
        <begin position="641"/>
        <end position="767"/>
    </location>
</feature>
<dbReference type="EMBL" id="JAKEVY010000003">
    <property type="protein sequence ID" value="MCF1715934.1"/>
    <property type="molecule type" value="Genomic_DNA"/>
</dbReference>
<feature type="transmembrane region" description="Helical" evidence="6">
    <location>
        <begin position="710"/>
        <end position="736"/>
    </location>
</feature>
<dbReference type="PROSITE" id="PS50156">
    <property type="entry name" value="SSD"/>
    <property type="match status" value="2"/>
</dbReference>
<evidence type="ECO:0000313" key="8">
    <source>
        <dbReference type="EMBL" id="MCF1715934.1"/>
    </source>
</evidence>
<dbReference type="PANTHER" id="PTHR33406:SF12">
    <property type="entry name" value="BLR2997 PROTEIN"/>
    <property type="match status" value="1"/>
</dbReference>
<dbReference type="Gene3D" id="1.20.1640.10">
    <property type="entry name" value="Multidrug efflux transporter AcrB transmembrane domain"/>
    <property type="match status" value="2"/>
</dbReference>
<dbReference type="PANTHER" id="PTHR33406">
    <property type="entry name" value="MEMBRANE PROTEIN MJ1562-RELATED"/>
    <property type="match status" value="1"/>
</dbReference>
<evidence type="ECO:0000256" key="2">
    <source>
        <dbReference type="ARBA" id="ARBA00022475"/>
    </source>
</evidence>
<feature type="transmembrane region" description="Helical" evidence="6">
    <location>
        <begin position="271"/>
        <end position="292"/>
    </location>
</feature>
<reference evidence="8 9" key="1">
    <citation type="submission" date="2022-01" db="EMBL/GenBank/DDBJ databases">
        <title>Flavihumibacter sp. nov., isolated from sediment of a river.</title>
        <authorList>
            <person name="Liu H."/>
        </authorList>
    </citation>
    <scope>NUCLEOTIDE SEQUENCE [LARGE SCALE GENOMIC DNA]</scope>
    <source>
        <strain evidence="8 9">RY-1</strain>
    </source>
</reference>
<feature type="transmembrane region" description="Helical" evidence="6">
    <location>
        <begin position="245"/>
        <end position="265"/>
    </location>
</feature>
<comment type="caution">
    <text evidence="8">The sequence shown here is derived from an EMBL/GenBank/DDBJ whole genome shotgun (WGS) entry which is preliminary data.</text>
</comment>
<evidence type="ECO:0000256" key="3">
    <source>
        <dbReference type="ARBA" id="ARBA00022692"/>
    </source>
</evidence>
<feature type="transmembrane region" description="Helical" evidence="6">
    <location>
        <begin position="742"/>
        <end position="766"/>
    </location>
</feature>
<dbReference type="Proteomes" id="UP001200145">
    <property type="component" value="Unassembled WGS sequence"/>
</dbReference>
<evidence type="ECO:0000256" key="4">
    <source>
        <dbReference type="ARBA" id="ARBA00022989"/>
    </source>
</evidence>
<evidence type="ECO:0000256" key="1">
    <source>
        <dbReference type="ARBA" id="ARBA00004651"/>
    </source>
</evidence>
<sequence length="775" mass="86673">MWHQLGSFVLKNRLVLILLLLLATGFMGYHASKVEMSYEFAKAIPTDNPKYQAYIAFKQQFGEDGNLVVVGIQTDQLFSQPIFESYRLLQKDLKKIRGVENILGIPGAVNLVKDPVSERLQSQRIFPDTTVSQAELDSAQVLFRSLPFYRGLLYNPETSSWLMALGMNRDLMASPARTKIIQDIVSRVDEFGKAHQLEIHYSGLPLIRTQIADRIAREMKWLLIGSLALSAVILLLFFRSISATIISLAVVIMGVIWSVGIQVLIGYKITLLTALIPPLIVVIGIPNCIYFLNKYHVSWNETGVQKEAIRTMVGKMGIVTLFCNIAAAIGFAVFALTRSAVLKEFGVVAGISIMVIFLISFIFIPVVLSYLPAPKNRHTRYLENRWLQAVLDRLERWSLNHRKLIYGTTLAVTIVAILGILRLKSEGFIVDDLPKTDRIYTDLKFFEQHFGGVMPLEIVVDTKIKNGLRRQPLQLFERIDSLSNYITRLPEMARPLSVVEGMKFARQAYYDGDSSNYGLPNSFDISFLAVYLNMKGSEDKGDQMGQLVRSFMDEDKQMTRISVNMKDVGSKRLPEILNEIQTKTDQYFDTSQYRVTLTGSSITFLEGSTFIINGLKESIFWAFLLIALCMLYLFKNGSILLCSLIPNVVPLIITAGIMGWAGVALKPSTVLIFSVALGIAIDITIRFLVNYKQEQGGSEKERQQVVIETIHSTGISIIYTSLVLIAGFVIFCFSGFGGTQGLGWLTSLTLVIATITNLVLLPSLLIDLTKGLKKS</sequence>
<evidence type="ECO:0000259" key="7">
    <source>
        <dbReference type="PROSITE" id="PS50156"/>
    </source>
</evidence>
<feature type="transmembrane region" description="Helical" evidence="6">
    <location>
        <begin position="221"/>
        <end position="238"/>
    </location>
</feature>
<evidence type="ECO:0000313" key="9">
    <source>
        <dbReference type="Proteomes" id="UP001200145"/>
    </source>
</evidence>
<feature type="transmembrane region" description="Helical" evidence="6">
    <location>
        <begin position="404"/>
        <end position="423"/>
    </location>
</feature>
<dbReference type="InterPro" id="IPR050545">
    <property type="entry name" value="Mycobact_MmpL"/>
</dbReference>
<name>A0ABS9BJQ0_9BACT</name>
<comment type="subcellular location">
    <subcellularLocation>
        <location evidence="1">Cell membrane</location>
        <topology evidence="1">Multi-pass membrane protein</topology>
    </subcellularLocation>
</comment>
<keyword evidence="5 6" id="KW-0472">Membrane</keyword>
<feature type="transmembrane region" description="Helical" evidence="6">
    <location>
        <begin position="669"/>
        <end position="689"/>
    </location>
</feature>
<dbReference type="InterPro" id="IPR004869">
    <property type="entry name" value="MMPL_dom"/>
</dbReference>
<evidence type="ECO:0000256" key="5">
    <source>
        <dbReference type="ARBA" id="ARBA00023136"/>
    </source>
</evidence>
<feature type="transmembrane region" description="Helical" evidence="6">
    <location>
        <begin position="348"/>
        <end position="371"/>
    </location>
</feature>
<dbReference type="InterPro" id="IPR000731">
    <property type="entry name" value="SSD"/>
</dbReference>
<proteinExistence type="predicted"/>
<feature type="transmembrane region" description="Helical" evidence="6">
    <location>
        <begin position="618"/>
        <end position="634"/>
    </location>
</feature>
<keyword evidence="4 6" id="KW-1133">Transmembrane helix</keyword>
<keyword evidence="9" id="KW-1185">Reference proteome</keyword>
<keyword evidence="2" id="KW-1003">Cell membrane</keyword>
<dbReference type="RefSeq" id="WP_234866880.1">
    <property type="nucleotide sequence ID" value="NZ_JAKEVY010000003.1"/>
</dbReference>
<feature type="transmembrane region" description="Helical" evidence="6">
    <location>
        <begin position="641"/>
        <end position="663"/>
    </location>
</feature>
<accession>A0ABS9BJQ0</accession>
<evidence type="ECO:0000256" key="6">
    <source>
        <dbReference type="SAM" id="Phobius"/>
    </source>
</evidence>
<dbReference type="SUPFAM" id="SSF82866">
    <property type="entry name" value="Multidrug efflux transporter AcrB transmembrane domain"/>
    <property type="match status" value="2"/>
</dbReference>
<feature type="transmembrane region" description="Helical" evidence="6">
    <location>
        <begin position="313"/>
        <end position="336"/>
    </location>
</feature>
<protein>
    <submittedName>
        <fullName evidence="8">MMPL family transporter</fullName>
    </submittedName>
</protein>
<keyword evidence="3 6" id="KW-0812">Transmembrane</keyword>
<organism evidence="8 9">
    <name type="scientific">Flavihumibacter fluminis</name>
    <dbReference type="NCBI Taxonomy" id="2909236"/>
    <lineage>
        <taxon>Bacteria</taxon>
        <taxon>Pseudomonadati</taxon>
        <taxon>Bacteroidota</taxon>
        <taxon>Chitinophagia</taxon>
        <taxon>Chitinophagales</taxon>
        <taxon>Chitinophagaceae</taxon>
        <taxon>Flavihumibacter</taxon>
    </lineage>
</organism>
<feature type="domain" description="SSD" evidence="7">
    <location>
        <begin position="245"/>
        <end position="370"/>
    </location>
</feature>
<dbReference type="Pfam" id="PF03176">
    <property type="entry name" value="MMPL"/>
    <property type="match status" value="2"/>
</dbReference>